<dbReference type="STRING" id="874156.GCA_001021555_01707"/>
<comment type="caution">
    <text evidence="2">The sequence shown here is derived from an EMBL/GenBank/DDBJ whole genome shotgun (WGS) entry which is preliminary data.</text>
</comment>
<dbReference type="OrthoDB" id="7391751at2"/>
<organism evidence="2 3">
    <name type="scientific">Aurantiacibacter marinus</name>
    <dbReference type="NCBI Taxonomy" id="874156"/>
    <lineage>
        <taxon>Bacteria</taxon>
        <taxon>Pseudomonadati</taxon>
        <taxon>Pseudomonadota</taxon>
        <taxon>Alphaproteobacteria</taxon>
        <taxon>Sphingomonadales</taxon>
        <taxon>Erythrobacteraceae</taxon>
        <taxon>Aurantiacibacter</taxon>
    </lineage>
</organism>
<evidence type="ECO:0000256" key="1">
    <source>
        <dbReference type="SAM" id="SignalP"/>
    </source>
</evidence>
<protein>
    <recommendedName>
        <fullName evidence="4">Lipoprotein</fullName>
    </recommendedName>
</protein>
<evidence type="ECO:0008006" key="4">
    <source>
        <dbReference type="Google" id="ProtNLM"/>
    </source>
</evidence>
<keyword evidence="1" id="KW-0732">Signal</keyword>
<keyword evidence="3" id="KW-1185">Reference proteome</keyword>
<dbReference type="PATRIC" id="fig|874156.12.peg.1657"/>
<dbReference type="EMBL" id="LBHU01000002">
    <property type="protein sequence ID" value="KLI63679.1"/>
    <property type="molecule type" value="Genomic_DNA"/>
</dbReference>
<feature type="signal peptide" evidence="1">
    <location>
        <begin position="1"/>
        <end position="24"/>
    </location>
</feature>
<accession>A0A0H0XMT8</accession>
<dbReference type="Proteomes" id="UP000053455">
    <property type="component" value="Unassembled WGS sequence"/>
</dbReference>
<dbReference type="RefSeq" id="WP_047093493.1">
    <property type="nucleotide sequence ID" value="NZ_LBHU01000002.1"/>
</dbReference>
<proteinExistence type="predicted"/>
<sequence>MGRTLFKLTLGVLALPVMSVPAMAQGKGVNCMRGAYSAAQLEELGQLTPSSSAGETQLEQAVFDQIGAIAMTAIGSCAASRGWTDEQILHATLFEMGRLSEAAYRASGELSSQQLRQLDDALAIGNRDRLWSVIEAGVMGGMSGGEAPVSNGDAMLLGTFIIGAGLDVEDQDTVVAEKVGMLLGFMGLQRMGRREFVNLN</sequence>
<name>A0A0H0XMT8_9SPHN</name>
<reference evidence="2 3" key="1">
    <citation type="submission" date="2015-04" db="EMBL/GenBank/DDBJ databases">
        <title>The draft genome sequence of Erythrobacter marinus HWDM-33.</title>
        <authorList>
            <person name="Zhuang L."/>
            <person name="Liu Y."/>
            <person name="Shao Z."/>
        </authorList>
    </citation>
    <scope>NUCLEOTIDE SEQUENCE [LARGE SCALE GENOMIC DNA]</scope>
    <source>
        <strain evidence="2 3">HWDM-33</strain>
    </source>
</reference>
<feature type="chain" id="PRO_5002588847" description="Lipoprotein" evidence="1">
    <location>
        <begin position="25"/>
        <end position="200"/>
    </location>
</feature>
<gene>
    <name evidence="2" type="ORF">AAV99_08060</name>
</gene>
<evidence type="ECO:0000313" key="2">
    <source>
        <dbReference type="EMBL" id="KLI63679.1"/>
    </source>
</evidence>
<dbReference type="AlphaFoldDB" id="A0A0H0XMT8"/>
<evidence type="ECO:0000313" key="3">
    <source>
        <dbReference type="Proteomes" id="UP000053455"/>
    </source>
</evidence>